<evidence type="ECO:0000313" key="3">
    <source>
        <dbReference type="Proteomes" id="UP000223606"/>
    </source>
</evidence>
<feature type="transmembrane region" description="Helical" evidence="1">
    <location>
        <begin position="20"/>
        <end position="38"/>
    </location>
</feature>
<evidence type="ECO:0000256" key="1">
    <source>
        <dbReference type="SAM" id="Phobius"/>
    </source>
</evidence>
<keyword evidence="1" id="KW-1133">Transmembrane helix</keyword>
<dbReference type="KEGG" id="hdi:HDIA_2171"/>
<dbReference type="Proteomes" id="UP000223606">
    <property type="component" value="Chromosome 1"/>
</dbReference>
<organism evidence="2 3">
    <name type="scientific">Hartmannibacter diazotrophicus</name>
    <dbReference type="NCBI Taxonomy" id="1482074"/>
    <lineage>
        <taxon>Bacteria</taxon>
        <taxon>Pseudomonadati</taxon>
        <taxon>Pseudomonadota</taxon>
        <taxon>Alphaproteobacteria</taxon>
        <taxon>Hyphomicrobiales</taxon>
        <taxon>Pleomorphomonadaceae</taxon>
        <taxon>Hartmannibacter</taxon>
    </lineage>
</organism>
<keyword evidence="1" id="KW-0812">Transmembrane</keyword>
<evidence type="ECO:0000313" key="2">
    <source>
        <dbReference type="EMBL" id="SON55712.1"/>
    </source>
</evidence>
<gene>
    <name evidence="2" type="ORF">HDIA_2171</name>
</gene>
<dbReference type="OrthoDB" id="8404031at2"/>
<proteinExistence type="predicted"/>
<keyword evidence="3" id="KW-1185">Reference proteome</keyword>
<dbReference type="RefSeq" id="WP_099556184.1">
    <property type="nucleotide sequence ID" value="NZ_LT960614.1"/>
</dbReference>
<dbReference type="AlphaFoldDB" id="A0A2C9D5V4"/>
<feature type="transmembrane region" description="Helical" evidence="1">
    <location>
        <begin position="44"/>
        <end position="63"/>
    </location>
</feature>
<reference evidence="3" key="1">
    <citation type="submission" date="2017-09" db="EMBL/GenBank/DDBJ databases">
        <title>Genome sequence of Nannocystis excedens DSM 71.</title>
        <authorList>
            <person name="Blom J."/>
        </authorList>
    </citation>
    <scope>NUCLEOTIDE SEQUENCE [LARGE SCALE GENOMIC DNA]</scope>
    <source>
        <strain evidence="3">type strain: E19</strain>
    </source>
</reference>
<sequence length="69" mass="7136">MTALRLAIAELIGMFVDDGMLAVFTVLLIGIVTALVEIAKLPGLLGGAILFAGSIAILAESVVRAARKR</sequence>
<keyword evidence="1" id="KW-0472">Membrane</keyword>
<protein>
    <submittedName>
        <fullName evidence="2">Uncharacterized protein</fullName>
    </submittedName>
</protein>
<dbReference type="EMBL" id="LT960614">
    <property type="protein sequence ID" value="SON55712.1"/>
    <property type="molecule type" value="Genomic_DNA"/>
</dbReference>
<name>A0A2C9D5V4_9HYPH</name>
<accession>A0A2C9D5V4</accession>